<keyword evidence="6" id="KW-0418">Kinase</keyword>
<dbReference type="Gene3D" id="3.30.200.20">
    <property type="entry name" value="Phosphorylase Kinase, domain 1"/>
    <property type="match status" value="1"/>
</dbReference>
<evidence type="ECO:0000256" key="1">
    <source>
        <dbReference type="ARBA" id="ARBA00004167"/>
    </source>
</evidence>
<dbReference type="GO" id="GO:0004714">
    <property type="term" value="F:transmembrane receptor protein tyrosine kinase activity"/>
    <property type="evidence" value="ECO:0007669"/>
    <property type="project" value="TreeGrafter"/>
</dbReference>
<dbReference type="InterPro" id="IPR017441">
    <property type="entry name" value="Protein_kinase_ATP_BS"/>
</dbReference>
<dbReference type="Proteomes" id="UP000007799">
    <property type="component" value="Unassembled WGS sequence"/>
</dbReference>
<feature type="transmembrane region" description="Helical" evidence="3">
    <location>
        <begin position="222"/>
        <end position="245"/>
    </location>
</feature>
<feature type="domain" description="Protein kinase" evidence="5">
    <location>
        <begin position="292"/>
        <end position="467"/>
    </location>
</feature>
<organism evidence="7">
    <name type="scientific">Salpingoeca rosetta (strain ATCC 50818 / BSB-021)</name>
    <dbReference type="NCBI Taxonomy" id="946362"/>
    <lineage>
        <taxon>Eukaryota</taxon>
        <taxon>Choanoflagellata</taxon>
        <taxon>Craspedida</taxon>
        <taxon>Salpingoecidae</taxon>
        <taxon>Salpingoeca</taxon>
    </lineage>
</organism>
<evidence type="ECO:0000256" key="3">
    <source>
        <dbReference type="SAM" id="Phobius"/>
    </source>
</evidence>
<dbReference type="GO" id="GO:0005524">
    <property type="term" value="F:ATP binding"/>
    <property type="evidence" value="ECO:0007669"/>
    <property type="project" value="UniProtKB-UniRule"/>
</dbReference>
<dbReference type="PROSITE" id="PS50011">
    <property type="entry name" value="PROTEIN_KINASE_DOM"/>
    <property type="match status" value="1"/>
</dbReference>
<dbReference type="eggNOG" id="KOG4258">
    <property type="taxonomic scope" value="Eukaryota"/>
</dbReference>
<dbReference type="AlphaFoldDB" id="F2UP20"/>
<dbReference type="STRING" id="946362.F2UP20"/>
<evidence type="ECO:0000256" key="2">
    <source>
        <dbReference type="PROSITE-ProRule" id="PRU10141"/>
    </source>
</evidence>
<dbReference type="GO" id="GO:0007169">
    <property type="term" value="P:cell surface receptor protein tyrosine kinase signaling pathway"/>
    <property type="evidence" value="ECO:0007669"/>
    <property type="project" value="TreeGrafter"/>
</dbReference>
<protein>
    <submittedName>
        <fullName evidence="6">TK protein kinase</fullName>
    </submittedName>
</protein>
<dbReference type="GO" id="GO:0005886">
    <property type="term" value="C:plasma membrane"/>
    <property type="evidence" value="ECO:0007669"/>
    <property type="project" value="TreeGrafter"/>
</dbReference>
<feature type="binding site" evidence="2">
    <location>
        <position position="325"/>
    </location>
    <ligand>
        <name>ATP</name>
        <dbReference type="ChEBI" id="CHEBI:30616"/>
    </ligand>
</feature>
<dbReference type="InterPro" id="IPR000719">
    <property type="entry name" value="Prot_kinase_dom"/>
</dbReference>
<feature type="chain" id="PRO_5003287896" evidence="4">
    <location>
        <begin position="20"/>
        <end position="467"/>
    </location>
</feature>
<comment type="subcellular location">
    <subcellularLocation>
        <location evidence="1">Membrane</location>
        <topology evidence="1">Single-pass membrane protein</topology>
    </subcellularLocation>
</comment>
<dbReference type="InterPro" id="IPR001245">
    <property type="entry name" value="Ser-Thr/Tyr_kinase_cat_dom"/>
</dbReference>
<dbReference type="PANTHER" id="PTHR24416:SF611">
    <property type="entry name" value="TYROSINE-PROTEIN KINASE TRANSMEMBRANE RECEPTOR ROR"/>
    <property type="match status" value="1"/>
</dbReference>
<evidence type="ECO:0000313" key="7">
    <source>
        <dbReference type="Proteomes" id="UP000007799"/>
    </source>
</evidence>
<dbReference type="InterPro" id="IPR011009">
    <property type="entry name" value="Kinase-like_dom_sf"/>
</dbReference>
<keyword evidence="3" id="KW-0472">Membrane</keyword>
<dbReference type="PROSITE" id="PS00107">
    <property type="entry name" value="PROTEIN_KINASE_ATP"/>
    <property type="match status" value="1"/>
</dbReference>
<keyword evidence="6" id="KW-0808">Transferase</keyword>
<dbReference type="PANTHER" id="PTHR24416">
    <property type="entry name" value="TYROSINE-PROTEIN KINASE RECEPTOR"/>
    <property type="match status" value="1"/>
</dbReference>
<keyword evidence="7" id="KW-1185">Reference proteome</keyword>
<feature type="signal peptide" evidence="4">
    <location>
        <begin position="1"/>
        <end position="19"/>
    </location>
</feature>
<evidence type="ECO:0000313" key="6">
    <source>
        <dbReference type="EMBL" id="EGD79375.1"/>
    </source>
</evidence>
<evidence type="ECO:0000256" key="4">
    <source>
        <dbReference type="SAM" id="SignalP"/>
    </source>
</evidence>
<keyword evidence="2" id="KW-0067">ATP-binding</keyword>
<dbReference type="EMBL" id="GL832985">
    <property type="protein sequence ID" value="EGD79375.1"/>
    <property type="molecule type" value="Genomic_DNA"/>
</dbReference>
<dbReference type="InParanoid" id="F2UP20"/>
<sequence length="467" mass="51773">MRIVFRLLALCALCSVAHAGYNSFNVYQPAVSYELETGKVHGAVGNVSFPINNANQEVTVALRFPRIPLPPNAHVTNCRLLFPTEMSGNATNETTVWIQTTTPTNATLLTTADNDITGRALLPQVSEWSIGEWEDWQTERTSQLFQLVQTMVDTPSWEKEDPIVFVIQLPPPPRPTPLPHTFVNDVGRRPHLRLEYIKLQNDIPGSGNMHVFVRFTSTTDGIALIVLFFIFAGATLAVAGFSHATRRRRQEKAKMTFNSKKHRASRMSIFSSGPNTTPNHPLFEWELPPSALVVRQEIGRGRYGRVYAGTARHLKDRGTVDVAIKVLNATENTTEHADFFEAAYTMHTFAFPEHINVLKLFGVVTNTHPFMIITELCECGSFQEVLLKAKAADSRPSAQTLLLSERIKLLADIARGMAFLSNQGFVHRYLAAKNCLVDGDLNAKVAGFDSAHWVVGKAEGTSCCGVL</sequence>
<dbReference type="Gene3D" id="1.10.510.10">
    <property type="entry name" value="Transferase(Phosphotransferase) domain 1"/>
    <property type="match status" value="1"/>
</dbReference>
<keyword evidence="3" id="KW-1133">Transmembrane helix</keyword>
<gene>
    <name evidence="6" type="ORF">PTSG_09785</name>
</gene>
<keyword evidence="2" id="KW-0547">Nucleotide-binding</keyword>
<dbReference type="GeneID" id="16069686"/>
<keyword evidence="3" id="KW-0812">Transmembrane</keyword>
<accession>F2UP20</accession>
<reference evidence="6" key="1">
    <citation type="submission" date="2009-08" db="EMBL/GenBank/DDBJ databases">
        <title>Annotation of Salpingoeca rosetta.</title>
        <authorList>
            <consortium name="The Broad Institute Genome Sequencing Platform"/>
            <person name="Russ C."/>
            <person name="Cuomo C."/>
            <person name="Burger G."/>
            <person name="Gray M.W."/>
            <person name="Holland P.W.H."/>
            <person name="King N."/>
            <person name="Lang F.B.F."/>
            <person name="Roger A.J."/>
            <person name="Ruiz-Trillo I."/>
            <person name="Young S.K."/>
            <person name="Zeng Q."/>
            <person name="Gargeya S."/>
            <person name="Alvarado L."/>
            <person name="Berlin A."/>
            <person name="Chapman S.B."/>
            <person name="Chen Z."/>
            <person name="Freedman E."/>
            <person name="Gellesch M."/>
            <person name="Goldberg J."/>
            <person name="Griggs A."/>
            <person name="Gujja S."/>
            <person name="Heilman E."/>
            <person name="Heiman D."/>
            <person name="Howarth C."/>
            <person name="Mehta T."/>
            <person name="Neiman D."/>
            <person name="Pearson M."/>
            <person name="Roberts A."/>
            <person name="Saif S."/>
            <person name="Shea T."/>
            <person name="Shenoy N."/>
            <person name="Sisk P."/>
            <person name="Stolte C."/>
            <person name="Sykes S."/>
            <person name="White J."/>
            <person name="Yandava C."/>
            <person name="Haas B."/>
            <person name="Nusbaum C."/>
            <person name="Birren B."/>
        </authorList>
    </citation>
    <scope>NUCLEOTIDE SEQUENCE [LARGE SCALE GENOMIC DNA]</scope>
    <source>
        <strain evidence="6">ATCC 50818</strain>
    </source>
</reference>
<keyword evidence="4" id="KW-0732">Signal</keyword>
<dbReference type="Pfam" id="PF07714">
    <property type="entry name" value="PK_Tyr_Ser-Thr"/>
    <property type="match status" value="1"/>
</dbReference>
<evidence type="ECO:0000259" key="5">
    <source>
        <dbReference type="PROSITE" id="PS50011"/>
    </source>
</evidence>
<dbReference type="RefSeq" id="XP_004989144.1">
    <property type="nucleotide sequence ID" value="XM_004989087.1"/>
</dbReference>
<dbReference type="KEGG" id="sre:PTSG_09785"/>
<name>F2UP20_SALR5</name>
<dbReference type="SUPFAM" id="SSF56112">
    <property type="entry name" value="Protein kinase-like (PK-like)"/>
    <property type="match status" value="1"/>
</dbReference>
<dbReference type="GO" id="GO:0043235">
    <property type="term" value="C:receptor complex"/>
    <property type="evidence" value="ECO:0007669"/>
    <property type="project" value="TreeGrafter"/>
</dbReference>
<dbReference type="InterPro" id="IPR050122">
    <property type="entry name" value="RTK"/>
</dbReference>
<proteinExistence type="predicted"/>
<dbReference type="OrthoDB" id="546826at2759"/>